<dbReference type="PROSITE" id="PS50937">
    <property type="entry name" value="HTH_MERR_2"/>
    <property type="match status" value="1"/>
</dbReference>
<sequence length="286" mass="30425">MSNDEPLVEYTVGMVARTLGVPVATLRSWNRRYGLGPPQHLPGRHRHYTQTDLAVTARMVDLVRAGASPASAAVAARAVAGPVPVRGDIVPVLSAAERLDHAELLAAITAHVIHYGVVVTWNQLCRPAFAEIVRRQLGGAGLVDVEHLLSWAVTTSLHRAVPLLRNSADRAPIVLACTGGESHVLPLEVLRAALAEVGLPALLLGASVPADALAAALAKHERRPVVVLWSQSRDTAHPVPADRSRADWVLAGPGWLERGPSKAAVRVNTLESAVDEVQRAAVLEVR</sequence>
<dbReference type="GO" id="GO:0046872">
    <property type="term" value="F:metal ion binding"/>
    <property type="evidence" value="ECO:0007669"/>
    <property type="project" value="InterPro"/>
</dbReference>
<dbReference type="Gene3D" id="3.40.50.280">
    <property type="entry name" value="Cobalamin-binding domain"/>
    <property type="match status" value="1"/>
</dbReference>
<evidence type="ECO:0000259" key="1">
    <source>
        <dbReference type="PROSITE" id="PS50937"/>
    </source>
</evidence>
<dbReference type="Gene3D" id="1.10.1660.10">
    <property type="match status" value="1"/>
</dbReference>
<dbReference type="SUPFAM" id="SSF46955">
    <property type="entry name" value="Putative DNA-binding domain"/>
    <property type="match status" value="1"/>
</dbReference>
<dbReference type="InterPro" id="IPR009061">
    <property type="entry name" value="DNA-bd_dom_put_sf"/>
</dbReference>
<dbReference type="AlphaFoldDB" id="A0A511MLT3"/>
<reference evidence="2 3" key="1">
    <citation type="submission" date="2019-07" db="EMBL/GenBank/DDBJ databases">
        <title>Whole genome shotgun sequence of Nocardia ninae NBRC 108245.</title>
        <authorList>
            <person name="Hosoyama A."/>
            <person name="Uohara A."/>
            <person name="Ohji S."/>
            <person name="Ichikawa N."/>
        </authorList>
    </citation>
    <scope>NUCLEOTIDE SEQUENCE [LARGE SCALE GENOMIC DNA]</scope>
    <source>
        <strain evidence="2 3">NBRC 108245</strain>
    </source>
</reference>
<name>A0A511MLT3_9NOCA</name>
<evidence type="ECO:0000313" key="3">
    <source>
        <dbReference type="Proteomes" id="UP000321424"/>
    </source>
</evidence>
<dbReference type="InterPro" id="IPR000551">
    <property type="entry name" value="MerR-type_HTH_dom"/>
</dbReference>
<proteinExistence type="predicted"/>
<dbReference type="GO" id="GO:0003677">
    <property type="term" value="F:DNA binding"/>
    <property type="evidence" value="ECO:0007669"/>
    <property type="project" value="InterPro"/>
</dbReference>
<organism evidence="2 3">
    <name type="scientific">Nocardia ninae NBRC 108245</name>
    <dbReference type="NCBI Taxonomy" id="1210091"/>
    <lineage>
        <taxon>Bacteria</taxon>
        <taxon>Bacillati</taxon>
        <taxon>Actinomycetota</taxon>
        <taxon>Actinomycetes</taxon>
        <taxon>Mycobacteriales</taxon>
        <taxon>Nocardiaceae</taxon>
        <taxon>Nocardia</taxon>
    </lineage>
</organism>
<comment type="caution">
    <text evidence="2">The sequence shown here is derived from an EMBL/GenBank/DDBJ whole genome shotgun (WGS) entry which is preliminary data.</text>
</comment>
<dbReference type="GO" id="GO:0006355">
    <property type="term" value="P:regulation of DNA-templated transcription"/>
    <property type="evidence" value="ECO:0007669"/>
    <property type="project" value="InterPro"/>
</dbReference>
<accession>A0A511MLT3</accession>
<keyword evidence="3" id="KW-1185">Reference proteome</keyword>
<dbReference type="InterPro" id="IPR036724">
    <property type="entry name" value="Cobalamin-bd_sf"/>
</dbReference>
<dbReference type="Pfam" id="PF13411">
    <property type="entry name" value="MerR_1"/>
    <property type="match status" value="1"/>
</dbReference>
<feature type="domain" description="HTH merR-type" evidence="1">
    <location>
        <begin position="9"/>
        <end position="78"/>
    </location>
</feature>
<dbReference type="GO" id="GO:0031419">
    <property type="term" value="F:cobalamin binding"/>
    <property type="evidence" value="ECO:0007669"/>
    <property type="project" value="InterPro"/>
</dbReference>
<dbReference type="SUPFAM" id="SSF52242">
    <property type="entry name" value="Cobalamin (vitamin B12)-binding domain"/>
    <property type="match status" value="1"/>
</dbReference>
<evidence type="ECO:0000313" key="2">
    <source>
        <dbReference type="EMBL" id="GEM41108.1"/>
    </source>
</evidence>
<dbReference type="SMART" id="SM00422">
    <property type="entry name" value="HTH_MERR"/>
    <property type="match status" value="1"/>
</dbReference>
<dbReference type="Proteomes" id="UP000321424">
    <property type="component" value="Unassembled WGS sequence"/>
</dbReference>
<protein>
    <submittedName>
        <fullName evidence="2">MerR family transcriptional regulator</fullName>
    </submittedName>
</protein>
<gene>
    <name evidence="2" type="ORF">NN4_56270</name>
</gene>
<dbReference type="RefSeq" id="WP_246181120.1">
    <property type="nucleotide sequence ID" value="NZ_BJXA01000046.1"/>
</dbReference>
<dbReference type="EMBL" id="BJXA01000046">
    <property type="protein sequence ID" value="GEM41108.1"/>
    <property type="molecule type" value="Genomic_DNA"/>
</dbReference>